<dbReference type="Pfam" id="PF01544">
    <property type="entry name" value="CorA"/>
    <property type="match status" value="1"/>
</dbReference>
<dbReference type="InterPro" id="IPR002523">
    <property type="entry name" value="MgTranspt_CorA/ZnTranspt_ZntB"/>
</dbReference>
<dbReference type="SUPFAM" id="SSF144083">
    <property type="entry name" value="Magnesium transport protein CorA, transmembrane region"/>
    <property type="match status" value="1"/>
</dbReference>
<evidence type="ECO:0000256" key="1">
    <source>
        <dbReference type="ARBA" id="ARBA00004651"/>
    </source>
</evidence>
<evidence type="ECO:0000256" key="3">
    <source>
        <dbReference type="ARBA" id="ARBA00022989"/>
    </source>
</evidence>
<dbReference type="OrthoDB" id="194358at2759"/>
<accession>A0A6A5XG00</accession>
<feature type="compositionally biased region" description="Low complexity" evidence="5">
    <location>
        <begin position="707"/>
        <end position="747"/>
    </location>
</feature>
<dbReference type="PANTHER" id="PTHR46494">
    <property type="entry name" value="CORA FAMILY METAL ION TRANSPORTER (EUROFUNG)"/>
    <property type="match status" value="1"/>
</dbReference>
<proteinExistence type="predicted"/>
<name>A0A6A5XG00_9PLEO</name>
<sequence>MENDPNQPLRRATTEPTPPPALSLSPPPITVVHEEEHAAGGTAQTHPPPQVTSISFDTRPATATPNTNTNTATTTSSTPRQQPRTSEVRNRKGNGLRRQDTPNLEWHDRWTADSWKHGRVLLIDYVDKEHTTAGHRKVVAQEFSDIHELRRFYMNSDLSHQAALRVIHVQNASWATRFLLRKFNIDASDDLVGTNFGRWAKYTKPKVRANRPVPHGKTFRAQRDPWRGISRTAFGLDYLRHYDKKRISDDQGMKFMELNHFDANDNPAYGYDIYAQRMSVYIQMSDGEPGRPMDPDIRNPYDEEEYEEYQRLKRQYEGADDNAPDVNYVPKLQTLDNGTTIILFEHSQSGSVRDTLIGARQDVESRWRRLTFYLPPEETSDDDRLAIECMDFILRDIFKALAMNWDKYLNLCEAHVSILEDKIYENPADESRAPELWTNSSLWLKVERLMYIHVDIISEMQKNLKEVVTYDPTADEPWLAGSAEEMDRLTKNHEEGIVKPTSNLSDLMYKSVGIRDARISNQLGLSMWRLSWITFIFLPLTFATGFFGMNVDTFEENPSIKWFFIGIFPLFAVVLICWYGIKHTLTAKRQDTLRRGVYESLFFDFSNDHPNLWTRRGPRQGIVPVGRWSAMKWRLITRWFNPETTVAAKWDQGDEALGFWSRVKRHLARRWLENLVVMPSMAKDAESQSDLEATGNKEGSSAVNDLSAASAPTSPAGTTGFRKTPLQRFRSLSSSRSGEQGSRPGSEMMVEEKSADEQDDDNSNNDDAASTSRKKRRKSRSVASTGSRSASPFLLHPGEAKVIATK</sequence>
<feature type="compositionally biased region" description="Pro residues" evidence="5">
    <location>
        <begin position="16"/>
        <end position="29"/>
    </location>
</feature>
<dbReference type="RefSeq" id="XP_033380504.1">
    <property type="nucleotide sequence ID" value="XM_033528877.1"/>
</dbReference>
<evidence type="ECO:0000256" key="4">
    <source>
        <dbReference type="ARBA" id="ARBA00023136"/>
    </source>
</evidence>
<protein>
    <recommendedName>
        <fullName evidence="9">Cora-domain-containing protein</fullName>
    </recommendedName>
</protein>
<dbReference type="GO" id="GO:0015095">
    <property type="term" value="F:magnesium ion transmembrane transporter activity"/>
    <property type="evidence" value="ECO:0007669"/>
    <property type="project" value="TreeGrafter"/>
</dbReference>
<evidence type="ECO:0000256" key="6">
    <source>
        <dbReference type="SAM" id="Phobius"/>
    </source>
</evidence>
<keyword evidence="2 6" id="KW-0812">Transmembrane</keyword>
<dbReference type="PANTHER" id="PTHR46494:SF1">
    <property type="entry name" value="CORA FAMILY METAL ION TRANSPORTER (EUROFUNG)"/>
    <property type="match status" value="1"/>
</dbReference>
<feature type="compositionally biased region" description="Low complexity" evidence="5">
    <location>
        <begin position="58"/>
        <end position="85"/>
    </location>
</feature>
<dbReference type="GO" id="GO:0050897">
    <property type="term" value="F:cobalt ion binding"/>
    <property type="evidence" value="ECO:0007669"/>
    <property type="project" value="TreeGrafter"/>
</dbReference>
<dbReference type="AlphaFoldDB" id="A0A6A5XG00"/>
<comment type="subcellular location">
    <subcellularLocation>
        <location evidence="1">Cell membrane</location>
        <topology evidence="1">Multi-pass membrane protein</topology>
    </subcellularLocation>
</comment>
<evidence type="ECO:0000313" key="7">
    <source>
        <dbReference type="EMBL" id="KAF2012165.1"/>
    </source>
</evidence>
<dbReference type="GO" id="GO:0005886">
    <property type="term" value="C:plasma membrane"/>
    <property type="evidence" value="ECO:0007669"/>
    <property type="project" value="UniProtKB-SubCell"/>
</dbReference>
<keyword evidence="4 6" id="KW-0472">Membrane</keyword>
<dbReference type="GO" id="GO:0000287">
    <property type="term" value="F:magnesium ion binding"/>
    <property type="evidence" value="ECO:0007669"/>
    <property type="project" value="TreeGrafter"/>
</dbReference>
<feature type="region of interest" description="Disordered" evidence="5">
    <location>
        <begin position="686"/>
        <end position="806"/>
    </location>
</feature>
<dbReference type="EMBL" id="ML978073">
    <property type="protein sequence ID" value="KAF2012165.1"/>
    <property type="molecule type" value="Genomic_DNA"/>
</dbReference>
<keyword evidence="8" id="KW-1185">Reference proteome</keyword>
<dbReference type="GO" id="GO:0015087">
    <property type="term" value="F:cobalt ion transmembrane transporter activity"/>
    <property type="evidence" value="ECO:0007669"/>
    <property type="project" value="TreeGrafter"/>
</dbReference>
<dbReference type="Proteomes" id="UP000799778">
    <property type="component" value="Unassembled WGS sequence"/>
</dbReference>
<dbReference type="InterPro" id="IPR045863">
    <property type="entry name" value="CorA_TM1_TM2"/>
</dbReference>
<gene>
    <name evidence="7" type="ORF">BU24DRAFT_426001</name>
</gene>
<dbReference type="Gene3D" id="1.20.58.340">
    <property type="entry name" value="Magnesium transport protein CorA, transmembrane region"/>
    <property type="match status" value="1"/>
</dbReference>
<evidence type="ECO:0000256" key="2">
    <source>
        <dbReference type="ARBA" id="ARBA00022692"/>
    </source>
</evidence>
<feature type="transmembrane region" description="Helical" evidence="6">
    <location>
        <begin position="530"/>
        <end position="548"/>
    </location>
</feature>
<dbReference type="GeneID" id="54286274"/>
<keyword evidence="3 6" id="KW-1133">Transmembrane helix</keyword>
<organism evidence="7 8">
    <name type="scientific">Aaosphaeria arxii CBS 175.79</name>
    <dbReference type="NCBI Taxonomy" id="1450172"/>
    <lineage>
        <taxon>Eukaryota</taxon>
        <taxon>Fungi</taxon>
        <taxon>Dikarya</taxon>
        <taxon>Ascomycota</taxon>
        <taxon>Pezizomycotina</taxon>
        <taxon>Dothideomycetes</taxon>
        <taxon>Pleosporomycetidae</taxon>
        <taxon>Pleosporales</taxon>
        <taxon>Pleosporales incertae sedis</taxon>
        <taxon>Aaosphaeria</taxon>
    </lineage>
</organism>
<feature type="transmembrane region" description="Helical" evidence="6">
    <location>
        <begin position="560"/>
        <end position="581"/>
    </location>
</feature>
<reference evidence="7" key="1">
    <citation type="journal article" date="2020" name="Stud. Mycol.">
        <title>101 Dothideomycetes genomes: a test case for predicting lifestyles and emergence of pathogens.</title>
        <authorList>
            <person name="Haridas S."/>
            <person name="Albert R."/>
            <person name="Binder M."/>
            <person name="Bloem J."/>
            <person name="Labutti K."/>
            <person name="Salamov A."/>
            <person name="Andreopoulos B."/>
            <person name="Baker S."/>
            <person name="Barry K."/>
            <person name="Bills G."/>
            <person name="Bluhm B."/>
            <person name="Cannon C."/>
            <person name="Castanera R."/>
            <person name="Culley D."/>
            <person name="Daum C."/>
            <person name="Ezra D."/>
            <person name="Gonzalez J."/>
            <person name="Henrissat B."/>
            <person name="Kuo A."/>
            <person name="Liang C."/>
            <person name="Lipzen A."/>
            <person name="Lutzoni F."/>
            <person name="Magnuson J."/>
            <person name="Mondo S."/>
            <person name="Nolan M."/>
            <person name="Ohm R."/>
            <person name="Pangilinan J."/>
            <person name="Park H.-J."/>
            <person name="Ramirez L."/>
            <person name="Alfaro M."/>
            <person name="Sun H."/>
            <person name="Tritt A."/>
            <person name="Yoshinaga Y."/>
            <person name="Zwiers L.-H."/>
            <person name="Turgeon B."/>
            <person name="Goodwin S."/>
            <person name="Spatafora J."/>
            <person name="Crous P."/>
            <person name="Grigoriev I."/>
        </authorList>
    </citation>
    <scope>NUCLEOTIDE SEQUENCE</scope>
    <source>
        <strain evidence="7">CBS 175.79</strain>
    </source>
</reference>
<evidence type="ECO:0000256" key="5">
    <source>
        <dbReference type="SAM" id="MobiDB-lite"/>
    </source>
</evidence>
<evidence type="ECO:0000313" key="8">
    <source>
        <dbReference type="Proteomes" id="UP000799778"/>
    </source>
</evidence>
<feature type="region of interest" description="Disordered" evidence="5">
    <location>
        <begin position="1"/>
        <end position="101"/>
    </location>
</feature>
<evidence type="ECO:0008006" key="9">
    <source>
        <dbReference type="Google" id="ProtNLM"/>
    </source>
</evidence>